<keyword evidence="8" id="KW-1185">Reference proteome</keyword>
<reference evidence="7 8" key="1">
    <citation type="submission" date="2019-11" db="EMBL/GenBank/DDBJ databases">
        <title>Comparative genomics of hydrocarbon-degrading Desulfosarcina strains.</title>
        <authorList>
            <person name="Watanabe M."/>
            <person name="Kojima H."/>
            <person name="Fukui M."/>
        </authorList>
    </citation>
    <scope>NUCLEOTIDE SEQUENCE [LARGE SCALE GENOMIC DNA]</scope>
    <source>
        <strain evidence="8">oXyS1</strain>
    </source>
</reference>
<dbReference type="InterPro" id="IPR010652">
    <property type="entry name" value="DUF1232"/>
</dbReference>
<organism evidence="7 8">
    <name type="scientific">Desulfosarcina ovata subsp. ovata</name>
    <dbReference type="NCBI Taxonomy" id="2752305"/>
    <lineage>
        <taxon>Bacteria</taxon>
        <taxon>Pseudomonadati</taxon>
        <taxon>Thermodesulfobacteriota</taxon>
        <taxon>Desulfobacteria</taxon>
        <taxon>Desulfobacterales</taxon>
        <taxon>Desulfosarcinaceae</taxon>
        <taxon>Desulfosarcina</taxon>
    </lineage>
</organism>
<keyword evidence="4 5" id="KW-0472">Membrane</keyword>
<evidence type="ECO:0000313" key="7">
    <source>
        <dbReference type="EMBL" id="BBO90556.1"/>
    </source>
</evidence>
<dbReference type="RefSeq" id="WP_155311601.1">
    <property type="nucleotide sequence ID" value="NZ_AP021879.1"/>
</dbReference>
<feature type="transmembrane region" description="Helical" evidence="5">
    <location>
        <begin position="40"/>
        <end position="56"/>
    </location>
</feature>
<evidence type="ECO:0000259" key="6">
    <source>
        <dbReference type="Pfam" id="PF06803"/>
    </source>
</evidence>
<evidence type="ECO:0000256" key="4">
    <source>
        <dbReference type="ARBA" id="ARBA00023136"/>
    </source>
</evidence>
<evidence type="ECO:0000256" key="3">
    <source>
        <dbReference type="ARBA" id="ARBA00022989"/>
    </source>
</evidence>
<comment type="subcellular location">
    <subcellularLocation>
        <location evidence="1">Endomembrane system</location>
        <topology evidence="1">Multi-pass membrane protein</topology>
    </subcellularLocation>
</comment>
<dbReference type="EMBL" id="AP021879">
    <property type="protein sequence ID" value="BBO90556.1"/>
    <property type="molecule type" value="Genomic_DNA"/>
</dbReference>
<proteinExistence type="predicted"/>
<feature type="domain" description="DUF1232" evidence="6">
    <location>
        <begin position="38"/>
        <end position="74"/>
    </location>
</feature>
<keyword evidence="3 5" id="KW-1133">Transmembrane helix</keyword>
<name>A0A5K8ADF3_9BACT</name>
<dbReference type="AlphaFoldDB" id="A0A5K8ADF3"/>
<sequence length="138" mass="15100">MPPESSWIKRWTLRVQRLKTEIHALSLACRDPRVPRQAKLVAILVVAYALSPIDLIPDFVPVLGYLDDLIILPLGILLCLKMIPAEILQECREQAGMAPPAEKSGALFGALIVVTLWLLIGAGVAVWAKTIMARASLP</sequence>
<evidence type="ECO:0000256" key="1">
    <source>
        <dbReference type="ARBA" id="ARBA00004127"/>
    </source>
</evidence>
<evidence type="ECO:0000313" key="8">
    <source>
        <dbReference type="Proteomes" id="UP000422108"/>
    </source>
</evidence>
<dbReference type="GO" id="GO:0012505">
    <property type="term" value="C:endomembrane system"/>
    <property type="evidence" value="ECO:0007669"/>
    <property type="project" value="UniProtKB-SubCell"/>
</dbReference>
<keyword evidence="2 5" id="KW-0812">Transmembrane</keyword>
<dbReference type="Pfam" id="PF06803">
    <property type="entry name" value="DUF1232"/>
    <property type="match status" value="1"/>
</dbReference>
<protein>
    <recommendedName>
        <fullName evidence="6">DUF1232 domain-containing protein</fullName>
    </recommendedName>
</protein>
<dbReference type="Proteomes" id="UP000422108">
    <property type="component" value="Chromosome"/>
</dbReference>
<evidence type="ECO:0000256" key="2">
    <source>
        <dbReference type="ARBA" id="ARBA00022692"/>
    </source>
</evidence>
<accession>A0A5K8ADF3</accession>
<feature type="transmembrane region" description="Helical" evidence="5">
    <location>
        <begin position="104"/>
        <end position="128"/>
    </location>
</feature>
<gene>
    <name evidence="7" type="ORF">DSCOOX_37360</name>
</gene>
<evidence type="ECO:0000256" key="5">
    <source>
        <dbReference type="SAM" id="Phobius"/>
    </source>
</evidence>